<dbReference type="Pfam" id="PF01287">
    <property type="entry name" value="eIF-5a"/>
    <property type="match status" value="1"/>
</dbReference>
<keyword evidence="2" id="KW-0648">Protein biosynthesis</keyword>
<dbReference type="InterPro" id="IPR014722">
    <property type="entry name" value="Rib_uL2_dom2"/>
</dbReference>
<dbReference type="GO" id="GO:0045905">
    <property type="term" value="P:positive regulation of translational termination"/>
    <property type="evidence" value="ECO:0007669"/>
    <property type="project" value="InterPro"/>
</dbReference>
<dbReference type="NCBIfam" id="NF003076">
    <property type="entry name" value="PRK03999.1"/>
    <property type="match status" value="1"/>
</dbReference>
<dbReference type="Proteomes" id="UP000509448">
    <property type="component" value="Chromosome"/>
</dbReference>
<dbReference type="SUPFAM" id="SSF50104">
    <property type="entry name" value="Translation proteins SH3-like domain"/>
    <property type="match status" value="1"/>
</dbReference>
<dbReference type="Pfam" id="PF21485">
    <property type="entry name" value="IF5A-like_N"/>
    <property type="match status" value="1"/>
</dbReference>
<protein>
    <submittedName>
        <fullName evidence="5">Eukaryotic translation initiation factor 5A</fullName>
    </submittedName>
</protein>
<dbReference type="PROSITE" id="PS00302">
    <property type="entry name" value="IF5A_HYPUSINE"/>
    <property type="match status" value="1"/>
</dbReference>
<sequence>MVDDEPCRVVEVEKSKPGKHGSAKIRLVAIGFFTGSKKSYMGPSSSKIDVPEVEKRVGQILNVSNGTVQLMDLETFETFETQYFDEDIASRLEPGAEVEYWRIMGKSKITKVKK</sequence>
<dbReference type="SUPFAM" id="SSF50249">
    <property type="entry name" value="Nucleic acid-binding proteins"/>
    <property type="match status" value="1"/>
</dbReference>
<dbReference type="KEGG" id="ccai:NAS2_1555"/>
<dbReference type="CDD" id="cd04467">
    <property type="entry name" value="S1_aIF5A"/>
    <property type="match status" value="1"/>
</dbReference>
<dbReference type="InterPro" id="IPR048670">
    <property type="entry name" value="IF5A-like_N"/>
</dbReference>
<dbReference type="InterPro" id="IPR020189">
    <property type="entry name" value="IF5A_C"/>
</dbReference>
<keyword evidence="3" id="KW-0385">Hypusine</keyword>
<proteinExistence type="inferred from homology"/>
<evidence type="ECO:0000256" key="2">
    <source>
        <dbReference type="ARBA" id="ARBA00022917"/>
    </source>
</evidence>
<gene>
    <name evidence="5" type="ORF">NAS2_1555</name>
</gene>
<dbReference type="Gene3D" id="2.30.30.30">
    <property type="match status" value="1"/>
</dbReference>
<dbReference type="NCBIfam" id="TIGR00037">
    <property type="entry name" value="eIF_5A"/>
    <property type="match status" value="1"/>
</dbReference>
<dbReference type="EMBL" id="AP018732">
    <property type="protein sequence ID" value="BBE42932.1"/>
    <property type="molecule type" value="Genomic_DNA"/>
</dbReference>
<dbReference type="AlphaFoldDB" id="A0A4P2VIE7"/>
<dbReference type="InterPro" id="IPR008991">
    <property type="entry name" value="Translation_prot_SH3-like_sf"/>
</dbReference>
<keyword evidence="5" id="KW-0396">Initiation factor</keyword>
<evidence type="ECO:0000313" key="6">
    <source>
        <dbReference type="Proteomes" id="UP000509448"/>
    </source>
</evidence>
<evidence type="ECO:0000256" key="1">
    <source>
        <dbReference type="ARBA" id="ARBA00006016"/>
    </source>
</evidence>
<dbReference type="GO" id="GO:0045901">
    <property type="term" value="P:positive regulation of translational elongation"/>
    <property type="evidence" value="ECO:0007669"/>
    <property type="project" value="InterPro"/>
</dbReference>
<feature type="domain" description="Translation initiation factor 5A C-terminal" evidence="4">
    <location>
        <begin position="52"/>
        <end position="113"/>
    </location>
</feature>
<dbReference type="PANTHER" id="PTHR11673">
    <property type="entry name" value="TRANSLATION INITIATION FACTOR 5A FAMILY MEMBER"/>
    <property type="match status" value="1"/>
</dbReference>
<dbReference type="InterPro" id="IPR001884">
    <property type="entry name" value="IF5A-like"/>
</dbReference>
<dbReference type="InterPro" id="IPR012340">
    <property type="entry name" value="NA-bd_OB-fold"/>
</dbReference>
<dbReference type="InterPro" id="IPR019769">
    <property type="entry name" value="Trans_elong_IF5A_hypusine_site"/>
</dbReference>
<name>A0A4P2VIE7_9ARCH</name>
<evidence type="ECO:0000256" key="3">
    <source>
        <dbReference type="ARBA" id="ARBA00023071"/>
    </source>
</evidence>
<dbReference type="GO" id="GO:0003743">
    <property type="term" value="F:translation initiation factor activity"/>
    <property type="evidence" value="ECO:0007669"/>
    <property type="project" value="UniProtKB-KW"/>
</dbReference>
<keyword evidence="6" id="KW-1185">Reference proteome</keyword>
<evidence type="ECO:0000313" key="5">
    <source>
        <dbReference type="EMBL" id="BBE42932.1"/>
    </source>
</evidence>
<organism evidence="5 6">
    <name type="scientific">Conexivisphaera calida</name>
    <dbReference type="NCBI Taxonomy" id="1874277"/>
    <lineage>
        <taxon>Archaea</taxon>
        <taxon>Nitrososphaerota</taxon>
        <taxon>Conexivisphaeria</taxon>
        <taxon>Conexivisphaerales</taxon>
        <taxon>Conexivisphaeraceae</taxon>
        <taxon>Conexivisphaera</taxon>
    </lineage>
</organism>
<dbReference type="PIRSF" id="PIRSF003025">
    <property type="entry name" value="eIF5A"/>
    <property type="match status" value="1"/>
</dbReference>
<reference evidence="5 6" key="1">
    <citation type="journal article" date="2019" name="ISME J.">
        <title>Isolation and characterization of a thermophilic sulfur- and iron-reducing thaumarchaeote from a terrestrial acidic hot spring.</title>
        <authorList>
            <person name="Kato S."/>
            <person name="Itoh T."/>
            <person name="Yuki M."/>
            <person name="Nagamori M."/>
            <person name="Ohnishi M."/>
            <person name="Uematsu K."/>
            <person name="Suzuki K."/>
            <person name="Takashina T."/>
            <person name="Ohkuma M."/>
        </authorList>
    </citation>
    <scope>NUCLEOTIDE SEQUENCE [LARGE SCALE GENOMIC DNA]</scope>
    <source>
        <strain evidence="5 6">NAS-02</strain>
    </source>
</reference>
<evidence type="ECO:0000259" key="4">
    <source>
        <dbReference type="SMART" id="SM01376"/>
    </source>
</evidence>
<dbReference type="SMART" id="SM01376">
    <property type="entry name" value="eIF-5a"/>
    <property type="match status" value="1"/>
</dbReference>
<dbReference type="Gene3D" id="2.40.50.140">
    <property type="entry name" value="Nucleic acid-binding proteins"/>
    <property type="match status" value="1"/>
</dbReference>
<dbReference type="GO" id="GO:0003723">
    <property type="term" value="F:RNA binding"/>
    <property type="evidence" value="ECO:0007669"/>
    <property type="project" value="InterPro"/>
</dbReference>
<comment type="similarity">
    <text evidence="1">Belongs to the eIF-5A family.</text>
</comment>
<dbReference type="GO" id="GO:0003746">
    <property type="term" value="F:translation elongation factor activity"/>
    <property type="evidence" value="ECO:0007669"/>
    <property type="project" value="InterPro"/>
</dbReference>
<accession>A0A4P2VIE7</accession>
<dbReference type="GO" id="GO:0043022">
    <property type="term" value="F:ribosome binding"/>
    <property type="evidence" value="ECO:0007669"/>
    <property type="project" value="InterPro"/>
</dbReference>